<evidence type="ECO:0000256" key="4">
    <source>
        <dbReference type="ARBA" id="ARBA00023125"/>
    </source>
</evidence>
<feature type="modified residue" description="4-aspartylphosphate" evidence="6">
    <location>
        <position position="59"/>
    </location>
</feature>
<dbReference type="InterPro" id="IPR011006">
    <property type="entry name" value="CheY-like_superfamily"/>
</dbReference>
<dbReference type="SUPFAM" id="SSF52172">
    <property type="entry name" value="CheY-like"/>
    <property type="match status" value="1"/>
</dbReference>
<dbReference type="GO" id="GO:0000155">
    <property type="term" value="F:phosphorelay sensor kinase activity"/>
    <property type="evidence" value="ECO:0007669"/>
    <property type="project" value="TreeGrafter"/>
</dbReference>
<comment type="caution">
    <text evidence="9">The sequence shown here is derived from an EMBL/GenBank/DDBJ whole genome shotgun (WGS) entry which is preliminary data.</text>
</comment>
<evidence type="ECO:0000256" key="3">
    <source>
        <dbReference type="ARBA" id="ARBA00023015"/>
    </source>
</evidence>
<reference evidence="9" key="1">
    <citation type="submission" date="2019-11" db="EMBL/GenBank/DDBJ databases">
        <title>Microbial mats filling the niche in hypersaline microbial mats.</title>
        <authorList>
            <person name="Wong H.L."/>
            <person name="Macleod F.I."/>
            <person name="White R.A. III"/>
            <person name="Burns B.P."/>
        </authorList>
    </citation>
    <scope>NUCLEOTIDE SEQUENCE</scope>
    <source>
        <strain evidence="9">Rbin_158</strain>
    </source>
</reference>
<evidence type="ECO:0000256" key="6">
    <source>
        <dbReference type="PROSITE-ProRule" id="PRU00169"/>
    </source>
</evidence>
<dbReference type="SMART" id="SM00448">
    <property type="entry name" value="REC"/>
    <property type="match status" value="1"/>
</dbReference>
<gene>
    <name evidence="9" type="ORF">GF339_10260</name>
</gene>
<sequence length="386" mass="42360">MNTPQSSQRTILVIEDDLSTRNLLQKSFEKAGYQVLIAKNGREGLATALKTPPDLVLSDVMMPEMNGYELCQKLKTHPTTKALPVILLTARGDTESTVEGFEAGADEYIAKPFEMQEVLARVGRILRWMDQKQDRAVQLTGSFDKTPMFDLLRFCEEHRITGIVHVTQPAADGSQPTEGKIHLQLGEIQAIELRDITDMTEALDELLEWTEGTFTVEQQALHLPEEAHAEDTGEAEIVSETAQETEEPEPEASAPEASPQQLPPATQQALQDILEELRGQSDDLESAVITDAAGTPIRAVHAASSGSPSLLSTLLTKMLHFGQQASQRLELGQVKEAIITSDDTLILVYPIEQVGALGVQAPKESQGMLRWNCQEALEKISALFSP</sequence>
<protein>
    <submittedName>
        <fullName evidence="9">Response regulator</fullName>
    </submittedName>
</protein>
<evidence type="ECO:0000256" key="7">
    <source>
        <dbReference type="SAM" id="MobiDB-lite"/>
    </source>
</evidence>
<feature type="compositionally biased region" description="Low complexity" evidence="7">
    <location>
        <begin position="251"/>
        <end position="267"/>
    </location>
</feature>
<dbReference type="GO" id="GO:0003677">
    <property type="term" value="F:DNA binding"/>
    <property type="evidence" value="ECO:0007669"/>
    <property type="project" value="UniProtKB-KW"/>
</dbReference>
<evidence type="ECO:0000256" key="2">
    <source>
        <dbReference type="ARBA" id="ARBA00023012"/>
    </source>
</evidence>
<dbReference type="FunFam" id="3.40.50.2300:FF:000001">
    <property type="entry name" value="DNA-binding response regulator PhoB"/>
    <property type="match status" value="1"/>
</dbReference>
<feature type="domain" description="Response regulatory" evidence="8">
    <location>
        <begin position="10"/>
        <end position="126"/>
    </location>
</feature>
<dbReference type="Pfam" id="PF00072">
    <property type="entry name" value="Response_reg"/>
    <property type="match status" value="1"/>
</dbReference>
<keyword evidence="2" id="KW-0902">Two-component regulatory system</keyword>
<keyword evidence="1 6" id="KW-0597">Phosphoprotein</keyword>
<feature type="region of interest" description="Disordered" evidence="7">
    <location>
        <begin position="224"/>
        <end position="267"/>
    </location>
</feature>
<dbReference type="Pfam" id="PF14332">
    <property type="entry name" value="DUF4388"/>
    <property type="match status" value="1"/>
</dbReference>
<keyword evidence="5" id="KW-0804">Transcription</keyword>
<evidence type="ECO:0000259" key="8">
    <source>
        <dbReference type="PROSITE" id="PS50110"/>
    </source>
</evidence>
<evidence type="ECO:0000256" key="5">
    <source>
        <dbReference type="ARBA" id="ARBA00023163"/>
    </source>
</evidence>
<dbReference type="InterPro" id="IPR025497">
    <property type="entry name" value="PatA-like_N"/>
</dbReference>
<proteinExistence type="predicted"/>
<keyword evidence="4" id="KW-0238">DNA-binding</keyword>
<evidence type="ECO:0000256" key="1">
    <source>
        <dbReference type="ARBA" id="ARBA00022553"/>
    </source>
</evidence>
<keyword evidence="3" id="KW-0805">Transcription regulation</keyword>
<dbReference type="AlphaFoldDB" id="A0A9D5Q620"/>
<organism evidence="9 10">
    <name type="scientific">candidate division KSB3 bacterium</name>
    <dbReference type="NCBI Taxonomy" id="2044937"/>
    <lineage>
        <taxon>Bacteria</taxon>
        <taxon>candidate division KSB3</taxon>
    </lineage>
</organism>
<dbReference type="Gene3D" id="3.30.450.30">
    <property type="entry name" value="Dynein light chain 2a, cytoplasmic"/>
    <property type="match status" value="1"/>
</dbReference>
<dbReference type="Gene3D" id="3.40.50.2300">
    <property type="match status" value="1"/>
</dbReference>
<dbReference type="Proteomes" id="UP000649604">
    <property type="component" value="Unassembled WGS sequence"/>
</dbReference>
<dbReference type="PANTHER" id="PTHR43547">
    <property type="entry name" value="TWO-COMPONENT HISTIDINE KINASE"/>
    <property type="match status" value="1"/>
</dbReference>
<dbReference type="PROSITE" id="PS50110">
    <property type="entry name" value="RESPONSE_REGULATORY"/>
    <property type="match status" value="1"/>
</dbReference>
<dbReference type="SUPFAM" id="SSF103196">
    <property type="entry name" value="Roadblock/LC7 domain"/>
    <property type="match status" value="1"/>
</dbReference>
<name>A0A9D5Q620_9BACT</name>
<accession>A0A9D5Q620</accession>
<evidence type="ECO:0000313" key="9">
    <source>
        <dbReference type="EMBL" id="MBD3324958.1"/>
    </source>
</evidence>
<dbReference type="EMBL" id="WJJP01000325">
    <property type="protein sequence ID" value="MBD3324958.1"/>
    <property type="molecule type" value="Genomic_DNA"/>
</dbReference>
<dbReference type="InterPro" id="IPR001789">
    <property type="entry name" value="Sig_transdc_resp-reg_receiver"/>
</dbReference>
<evidence type="ECO:0000313" key="10">
    <source>
        <dbReference type="Proteomes" id="UP000649604"/>
    </source>
</evidence>
<dbReference type="PANTHER" id="PTHR43547:SF2">
    <property type="entry name" value="HYBRID SIGNAL TRANSDUCTION HISTIDINE KINASE C"/>
    <property type="match status" value="1"/>
</dbReference>